<dbReference type="Proteomes" id="UP001328733">
    <property type="component" value="Unassembled WGS sequence"/>
</dbReference>
<protein>
    <submittedName>
        <fullName evidence="2">Papain fold toxin domain-containing protein</fullName>
    </submittedName>
</protein>
<feature type="domain" description="Tox-PL-2" evidence="1">
    <location>
        <begin position="10"/>
        <end position="104"/>
    </location>
</feature>
<evidence type="ECO:0000259" key="1">
    <source>
        <dbReference type="Pfam" id="PF15643"/>
    </source>
</evidence>
<dbReference type="Pfam" id="PF15643">
    <property type="entry name" value="Tox-PL-2"/>
    <property type="match status" value="1"/>
</dbReference>
<dbReference type="InterPro" id="IPR028910">
    <property type="entry name" value="Tox-PL-2_dom"/>
</dbReference>
<keyword evidence="3" id="KW-1185">Reference proteome</keyword>
<comment type="caution">
    <text evidence="2">The sequence shown here is derived from an EMBL/GenBank/DDBJ whole genome shotgun (WGS) entry which is preliminary data.</text>
</comment>
<proteinExistence type="predicted"/>
<evidence type="ECO:0000313" key="2">
    <source>
        <dbReference type="EMBL" id="MEG3439242.1"/>
    </source>
</evidence>
<dbReference type="EMBL" id="JBAFSM010000043">
    <property type="protein sequence ID" value="MEG3439242.1"/>
    <property type="molecule type" value="Genomic_DNA"/>
</dbReference>
<sequence>MEELSDAWVYQKIGEIVSPFGLYQCEPCAMAVIRWLEENQISGNLLELRTLGYPDEDFILSDRAGNDESITLNGKHYGVEVRGLVFDNLSVEGLSRENWLKDFHCQSGDFVIHIRAGVGSNITWIIHEF</sequence>
<evidence type="ECO:0000313" key="3">
    <source>
        <dbReference type="Proteomes" id="UP001328733"/>
    </source>
</evidence>
<reference evidence="2 3" key="1">
    <citation type="submission" date="2024-01" db="EMBL/GenBank/DDBJ databases">
        <title>Genomic insights into the taxonomy and metabolism of the cyanobacterium Pannus brasiliensis CCIBt3594.</title>
        <authorList>
            <person name="Machado M."/>
            <person name="Botero N.B."/>
            <person name="Andreote A.P.D."/>
            <person name="Feitosa A.M.T."/>
            <person name="Popin R."/>
            <person name="Sivonen K."/>
            <person name="Fiore M.F."/>
        </authorList>
    </citation>
    <scope>NUCLEOTIDE SEQUENCE [LARGE SCALE GENOMIC DNA]</scope>
    <source>
        <strain evidence="2 3">CCIBt3594</strain>
    </source>
</reference>
<dbReference type="AlphaFoldDB" id="A0AAW9QXB4"/>
<gene>
    <name evidence="2" type="ORF">V0288_19105</name>
</gene>
<dbReference type="RefSeq" id="WP_332866727.1">
    <property type="nucleotide sequence ID" value="NZ_JBAFSM010000043.1"/>
</dbReference>
<accession>A0AAW9QXB4</accession>
<organism evidence="2 3">
    <name type="scientific">Pannus brasiliensis CCIBt3594</name>
    <dbReference type="NCBI Taxonomy" id="1427578"/>
    <lineage>
        <taxon>Bacteria</taxon>
        <taxon>Bacillati</taxon>
        <taxon>Cyanobacteriota</taxon>
        <taxon>Cyanophyceae</taxon>
        <taxon>Oscillatoriophycideae</taxon>
        <taxon>Chroococcales</taxon>
        <taxon>Microcystaceae</taxon>
        <taxon>Pannus</taxon>
    </lineage>
</organism>
<name>A0AAW9QXB4_9CHRO</name>